<dbReference type="PANTHER" id="PTHR33669:SF4">
    <property type="entry name" value="NRR REPRESSOR HOMOLOG 2"/>
    <property type="match status" value="1"/>
</dbReference>
<accession>A0A8J5W0I9</accession>
<feature type="compositionally biased region" description="Basic and acidic residues" evidence="4">
    <location>
        <begin position="30"/>
        <end position="41"/>
    </location>
</feature>
<sequence>MDAVPRAGDVEDSRGGGDGDGAATTVSSARRAEEEEGRKGEASAAAAAAAASAGEDELQVERFYALLANIRALRGMYRDAATAVTGDDDEVEDVRGGVGPSRKRARCAEPPWRPEFRMEDFEEPAADDAGCSTKKQRGVGGVSDVGKRRPGKEAAAAEEDGEVVSGKARQAAASQRAGPLAS</sequence>
<name>A0A8J5W0I9_ZIZPA</name>
<dbReference type="EMBL" id="JAAALK010000284">
    <property type="protein sequence ID" value="KAG8067871.1"/>
    <property type="molecule type" value="Genomic_DNA"/>
</dbReference>
<gene>
    <name evidence="5" type="ORF">GUJ93_ZPchr0005g14516</name>
    <name evidence="6" type="ORF">GUJ93_ZPchr0005g16123</name>
</gene>
<comment type="similarity">
    <text evidence="2">Belongs to the NPR1-interactor family.</text>
</comment>
<dbReference type="GO" id="GO:0005634">
    <property type="term" value="C:nucleus"/>
    <property type="evidence" value="ECO:0007669"/>
    <property type="project" value="UniProtKB-SubCell"/>
</dbReference>
<feature type="region of interest" description="Disordered" evidence="4">
    <location>
        <begin position="1"/>
        <end position="56"/>
    </location>
</feature>
<evidence type="ECO:0000313" key="6">
    <source>
        <dbReference type="EMBL" id="KAG8067871.1"/>
    </source>
</evidence>
<protein>
    <submittedName>
        <fullName evidence="5">Uncharacterized protein</fullName>
    </submittedName>
</protein>
<proteinExistence type="inferred from homology"/>
<dbReference type="OrthoDB" id="693542at2759"/>
<evidence type="ECO:0000313" key="7">
    <source>
        <dbReference type="Proteomes" id="UP000729402"/>
    </source>
</evidence>
<dbReference type="Pfam" id="PF15699">
    <property type="entry name" value="NPR1_interact"/>
    <property type="match status" value="1"/>
</dbReference>
<comment type="subcellular location">
    <subcellularLocation>
        <location evidence="1">Nucleus</location>
    </subcellularLocation>
</comment>
<reference evidence="5" key="2">
    <citation type="submission" date="2021-02" db="EMBL/GenBank/DDBJ databases">
        <authorList>
            <person name="Kimball J.A."/>
            <person name="Haas M.W."/>
            <person name="Macchietto M."/>
            <person name="Kono T."/>
            <person name="Duquette J."/>
            <person name="Shao M."/>
        </authorList>
    </citation>
    <scope>NUCLEOTIDE SEQUENCE</scope>
    <source>
        <tissue evidence="5">Fresh leaf tissue</tissue>
    </source>
</reference>
<dbReference type="AlphaFoldDB" id="A0A8J5W0I9"/>
<evidence type="ECO:0000313" key="5">
    <source>
        <dbReference type="EMBL" id="KAG8067833.1"/>
    </source>
</evidence>
<keyword evidence="3" id="KW-0539">Nucleus</keyword>
<organism evidence="5 7">
    <name type="scientific">Zizania palustris</name>
    <name type="common">Northern wild rice</name>
    <dbReference type="NCBI Taxonomy" id="103762"/>
    <lineage>
        <taxon>Eukaryota</taxon>
        <taxon>Viridiplantae</taxon>
        <taxon>Streptophyta</taxon>
        <taxon>Embryophyta</taxon>
        <taxon>Tracheophyta</taxon>
        <taxon>Spermatophyta</taxon>
        <taxon>Magnoliopsida</taxon>
        <taxon>Liliopsida</taxon>
        <taxon>Poales</taxon>
        <taxon>Poaceae</taxon>
        <taxon>BOP clade</taxon>
        <taxon>Oryzoideae</taxon>
        <taxon>Oryzeae</taxon>
        <taxon>Zizaniinae</taxon>
        <taxon>Zizania</taxon>
    </lineage>
</organism>
<dbReference type="PANTHER" id="PTHR33669">
    <property type="entry name" value="PROTEIN NEGATIVE REGULATOR OF RESISTANCE"/>
    <property type="match status" value="1"/>
</dbReference>
<dbReference type="EMBL" id="JAAALK010000284">
    <property type="protein sequence ID" value="KAG8067833.1"/>
    <property type="molecule type" value="Genomic_DNA"/>
</dbReference>
<evidence type="ECO:0000256" key="4">
    <source>
        <dbReference type="SAM" id="MobiDB-lite"/>
    </source>
</evidence>
<dbReference type="InterPro" id="IPR031425">
    <property type="entry name" value="NPR1/NH1-interacting"/>
</dbReference>
<keyword evidence="7" id="KW-1185">Reference proteome</keyword>
<evidence type="ECO:0000256" key="1">
    <source>
        <dbReference type="ARBA" id="ARBA00004123"/>
    </source>
</evidence>
<feature type="compositionally biased region" description="Basic and acidic residues" evidence="4">
    <location>
        <begin position="8"/>
        <end position="17"/>
    </location>
</feature>
<evidence type="ECO:0000256" key="3">
    <source>
        <dbReference type="ARBA" id="ARBA00023242"/>
    </source>
</evidence>
<comment type="caution">
    <text evidence="5">The sequence shown here is derived from an EMBL/GenBank/DDBJ whole genome shotgun (WGS) entry which is preliminary data.</text>
</comment>
<feature type="compositionally biased region" description="Low complexity" evidence="4">
    <location>
        <begin position="42"/>
        <end position="53"/>
    </location>
</feature>
<reference evidence="5" key="1">
    <citation type="journal article" date="2021" name="bioRxiv">
        <title>Whole Genome Assembly and Annotation of Northern Wild Rice, Zizania palustris L., Supports a Whole Genome Duplication in the Zizania Genus.</title>
        <authorList>
            <person name="Haas M."/>
            <person name="Kono T."/>
            <person name="Macchietto M."/>
            <person name="Millas R."/>
            <person name="McGilp L."/>
            <person name="Shao M."/>
            <person name="Duquette J."/>
            <person name="Hirsch C.N."/>
            <person name="Kimball J."/>
        </authorList>
    </citation>
    <scope>NUCLEOTIDE SEQUENCE</scope>
    <source>
        <tissue evidence="5">Fresh leaf tissue</tissue>
    </source>
</reference>
<dbReference type="Proteomes" id="UP000729402">
    <property type="component" value="Unassembled WGS sequence"/>
</dbReference>
<evidence type="ECO:0000256" key="2">
    <source>
        <dbReference type="ARBA" id="ARBA00009937"/>
    </source>
</evidence>
<dbReference type="GO" id="GO:0010112">
    <property type="term" value="P:regulation of systemic acquired resistance"/>
    <property type="evidence" value="ECO:0007669"/>
    <property type="project" value="InterPro"/>
</dbReference>
<feature type="region of interest" description="Disordered" evidence="4">
    <location>
        <begin position="83"/>
        <end position="182"/>
    </location>
</feature>